<sequence>MAGADGVTATFHVIAVPQRLDAAAVQALRAHLLTAPPDRVLVLQGAEPSTFCLGMDLAGALHLPAAALHTGLRAYADLLLALRTAPTPTLAVVDAPAIGGGLGLAAACDTVVAGPGARFGLPECLYGFHPAIVMAVLDERVPAQRARALALGCESVDGAAALALGLADFCAPAASLDAVVRRQVHRLGRALAPAVAALKRHGPHLQRLQQSLDAGVAATAQALAREDVRQAFMNQGAWP</sequence>
<comment type="similarity">
    <text evidence="1">Belongs to the enoyl-CoA hydratase/isomerase family.</text>
</comment>
<accession>A0A437RE67</accession>
<dbReference type="Proteomes" id="UP000285575">
    <property type="component" value="Unassembled WGS sequence"/>
</dbReference>
<dbReference type="InterPro" id="IPR029045">
    <property type="entry name" value="ClpP/crotonase-like_dom_sf"/>
</dbReference>
<dbReference type="GO" id="GO:0016853">
    <property type="term" value="F:isomerase activity"/>
    <property type="evidence" value="ECO:0007669"/>
    <property type="project" value="UniProtKB-KW"/>
</dbReference>
<dbReference type="Gene3D" id="3.90.226.10">
    <property type="entry name" value="2-enoyl-CoA Hydratase, Chain A, domain 1"/>
    <property type="match status" value="1"/>
</dbReference>
<keyword evidence="3" id="KW-1185">Reference proteome</keyword>
<reference evidence="2 3" key="1">
    <citation type="submission" date="2019-01" db="EMBL/GenBank/DDBJ databases">
        <authorList>
            <person name="Chen W.-M."/>
        </authorList>
    </citation>
    <scope>NUCLEOTIDE SEQUENCE [LARGE SCALE GENOMIC DNA]</scope>
    <source>
        <strain evidence="2 3">KYPY4</strain>
    </source>
</reference>
<dbReference type="PANTHER" id="PTHR42964">
    <property type="entry name" value="ENOYL-COA HYDRATASE"/>
    <property type="match status" value="1"/>
</dbReference>
<dbReference type="CDD" id="cd06558">
    <property type="entry name" value="crotonase-like"/>
    <property type="match status" value="1"/>
</dbReference>
<proteinExistence type="inferred from homology"/>
<evidence type="ECO:0000256" key="1">
    <source>
        <dbReference type="ARBA" id="ARBA00005254"/>
    </source>
</evidence>
<gene>
    <name evidence="2" type="ORF">EOE66_12865</name>
</gene>
<protein>
    <submittedName>
        <fullName evidence="2">Enoyl-CoA hydratase/isomerase family protein</fullName>
    </submittedName>
</protein>
<dbReference type="Pfam" id="PF00378">
    <property type="entry name" value="ECH_1"/>
    <property type="match status" value="1"/>
</dbReference>
<dbReference type="AlphaFoldDB" id="A0A437RE67"/>
<evidence type="ECO:0000313" key="2">
    <source>
        <dbReference type="EMBL" id="RVU45048.1"/>
    </source>
</evidence>
<name>A0A437RE67_9BURK</name>
<dbReference type="SUPFAM" id="SSF52096">
    <property type="entry name" value="ClpP/crotonase"/>
    <property type="match status" value="1"/>
</dbReference>
<evidence type="ECO:0000313" key="3">
    <source>
        <dbReference type="Proteomes" id="UP000285575"/>
    </source>
</evidence>
<organism evidence="2 3">
    <name type="scientific">Rubrivivax rivuli</name>
    <dbReference type="NCBI Taxonomy" id="1862385"/>
    <lineage>
        <taxon>Bacteria</taxon>
        <taxon>Pseudomonadati</taxon>
        <taxon>Pseudomonadota</taxon>
        <taxon>Betaproteobacteria</taxon>
        <taxon>Burkholderiales</taxon>
        <taxon>Sphaerotilaceae</taxon>
        <taxon>Rubrivivax</taxon>
    </lineage>
</organism>
<dbReference type="InterPro" id="IPR001753">
    <property type="entry name" value="Enoyl-CoA_hydra/iso"/>
</dbReference>
<dbReference type="InterPro" id="IPR051683">
    <property type="entry name" value="Enoyl-CoA_Hydratase/Isomerase"/>
</dbReference>
<dbReference type="OrthoDB" id="9807606at2"/>
<keyword evidence="2" id="KW-0413">Isomerase</keyword>
<comment type="caution">
    <text evidence="2">The sequence shown here is derived from an EMBL/GenBank/DDBJ whole genome shotgun (WGS) entry which is preliminary data.</text>
</comment>
<dbReference type="EMBL" id="SACR01000004">
    <property type="protein sequence ID" value="RVU45048.1"/>
    <property type="molecule type" value="Genomic_DNA"/>
</dbReference>
<dbReference type="PANTHER" id="PTHR42964:SF1">
    <property type="entry name" value="POLYKETIDE BIOSYNTHESIS ENOYL-COA HYDRATASE PKSH-RELATED"/>
    <property type="match status" value="1"/>
</dbReference>